<dbReference type="EMBL" id="BARV01022134">
    <property type="protein sequence ID" value="GAI18465.1"/>
    <property type="molecule type" value="Genomic_DNA"/>
</dbReference>
<dbReference type="AlphaFoldDB" id="X1MUV1"/>
<gene>
    <name evidence="1" type="ORF">S06H3_36526</name>
</gene>
<feature type="non-terminal residue" evidence="1">
    <location>
        <position position="39"/>
    </location>
</feature>
<accession>X1MUV1</accession>
<reference evidence="1" key="1">
    <citation type="journal article" date="2014" name="Front. Microbiol.">
        <title>High frequency of phylogenetically diverse reductive dehalogenase-homologous genes in deep subseafloor sedimentary metagenomes.</title>
        <authorList>
            <person name="Kawai M."/>
            <person name="Futagami T."/>
            <person name="Toyoda A."/>
            <person name="Takaki Y."/>
            <person name="Nishi S."/>
            <person name="Hori S."/>
            <person name="Arai W."/>
            <person name="Tsubouchi T."/>
            <person name="Morono Y."/>
            <person name="Uchiyama I."/>
            <person name="Ito T."/>
            <person name="Fujiyama A."/>
            <person name="Inagaki F."/>
            <person name="Takami H."/>
        </authorList>
    </citation>
    <scope>NUCLEOTIDE SEQUENCE</scope>
    <source>
        <strain evidence="1">Expedition CK06-06</strain>
    </source>
</reference>
<name>X1MUV1_9ZZZZ</name>
<organism evidence="1">
    <name type="scientific">marine sediment metagenome</name>
    <dbReference type="NCBI Taxonomy" id="412755"/>
    <lineage>
        <taxon>unclassified sequences</taxon>
        <taxon>metagenomes</taxon>
        <taxon>ecological metagenomes</taxon>
    </lineage>
</organism>
<proteinExistence type="predicted"/>
<evidence type="ECO:0000313" key="1">
    <source>
        <dbReference type="EMBL" id="GAI18465.1"/>
    </source>
</evidence>
<sequence>MPQSLGNPEFSGCAGICELQKYNHRTPKKISLRAVIKFF</sequence>
<protein>
    <submittedName>
        <fullName evidence="1">Uncharacterized protein</fullName>
    </submittedName>
</protein>
<comment type="caution">
    <text evidence="1">The sequence shown here is derived from an EMBL/GenBank/DDBJ whole genome shotgun (WGS) entry which is preliminary data.</text>
</comment>